<accession>A0A7L4ZQT1</accession>
<dbReference type="Proteomes" id="UP000464657">
    <property type="component" value="Chromosome"/>
</dbReference>
<dbReference type="RefSeq" id="WP_160131589.1">
    <property type="nucleotide sequence ID" value="NZ_CP019288.1"/>
</dbReference>
<organism evidence="2 3">
    <name type="scientific">Kordia antarctica</name>
    <dbReference type="NCBI Taxonomy" id="1218801"/>
    <lineage>
        <taxon>Bacteria</taxon>
        <taxon>Pseudomonadati</taxon>
        <taxon>Bacteroidota</taxon>
        <taxon>Flavobacteriia</taxon>
        <taxon>Flavobacteriales</taxon>
        <taxon>Flavobacteriaceae</taxon>
        <taxon>Kordia</taxon>
    </lineage>
</organism>
<reference evidence="2 3" key="1">
    <citation type="journal article" date="2013" name="Int. J. Syst. Evol. Microbiol.">
        <title>Kordia antarctica sp. nov., isolated from Antarctic seawater.</title>
        <authorList>
            <person name="Baek K."/>
            <person name="Choi A."/>
            <person name="Kang I."/>
            <person name="Lee K."/>
            <person name="Cho J.C."/>
        </authorList>
    </citation>
    <scope>NUCLEOTIDE SEQUENCE [LARGE SCALE GENOMIC DNA]</scope>
    <source>
        <strain evidence="2 3">IMCC3317</strain>
    </source>
</reference>
<keyword evidence="1" id="KW-0732">Signal</keyword>
<feature type="chain" id="PRO_5029655749" evidence="1">
    <location>
        <begin position="20"/>
        <end position="83"/>
    </location>
</feature>
<evidence type="ECO:0000313" key="3">
    <source>
        <dbReference type="Proteomes" id="UP000464657"/>
    </source>
</evidence>
<protein>
    <submittedName>
        <fullName evidence="2">Uncharacterized protein</fullName>
    </submittedName>
</protein>
<keyword evidence="3" id="KW-1185">Reference proteome</keyword>
<dbReference type="AlphaFoldDB" id="A0A7L4ZQT1"/>
<evidence type="ECO:0000256" key="1">
    <source>
        <dbReference type="SAM" id="SignalP"/>
    </source>
</evidence>
<proteinExistence type="predicted"/>
<evidence type="ECO:0000313" key="2">
    <source>
        <dbReference type="EMBL" id="QHI39083.1"/>
    </source>
</evidence>
<name>A0A7L4ZQT1_9FLAO</name>
<dbReference type="OrthoDB" id="1452671at2"/>
<dbReference type="KEGG" id="kan:IMCC3317_44840"/>
<feature type="signal peptide" evidence="1">
    <location>
        <begin position="1"/>
        <end position="19"/>
    </location>
</feature>
<gene>
    <name evidence="2" type="ORF">IMCC3317_44840</name>
</gene>
<dbReference type="EMBL" id="CP019288">
    <property type="protein sequence ID" value="QHI39083.1"/>
    <property type="molecule type" value="Genomic_DNA"/>
</dbReference>
<sequence length="83" mass="9390">MKKILLLLMLVMFSVSVSAHQQTKSFDNQFTTNNSATYTAMYGLSNGGFMQLIYSVFNKVGHIMYTTLHNEEAPKDEETSTEN</sequence>